<protein>
    <submittedName>
        <fullName evidence="1">Uncharacterized protein</fullName>
    </submittedName>
</protein>
<sequence length="62" mass="6963">MGVDTKKENTEMVGQVSRDGRSFIDLDDRKNAERVLSKMNAYRKIKVTPTGSAKDPKRPQPA</sequence>
<dbReference type="RefSeq" id="WP_131482814.1">
    <property type="nucleotide sequence ID" value="NZ_SJDL01000026.1"/>
</dbReference>
<reference evidence="1 2" key="1">
    <citation type="submission" date="2019-02" db="EMBL/GenBank/DDBJ databases">
        <title>Marinobacter halodurans sp. nov., a marine bacterium isolated from sea tidal flat.</title>
        <authorList>
            <person name="Yoo Y."/>
            <person name="Lee D.W."/>
            <person name="Kim B.S."/>
            <person name="Kim J.-J."/>
        </authorList>
    </citation>
    <scope>NUCLEOTIDE SEQUENCE [LARGE SCALE GENOMIC DNA]</scope>
    <source>
        <strain evidence="1 2">YJ-S3-2</strain>
    </source>
</reference>
<organism evidence="1 2">
    <name type="scientific">Marinobacter halodurans</name>
    <dbReference type="NCBI Taxonomy" id="2528979"/>
    <lineage>
        <taxon>Bacteria</taxon>
        <taxon>Pseudomonadati</taxon>
        <taxon>Pseudomonadota</taxon>
        <taxon>Gammaproteobacteria</taxon>
        <taxon>Pseudomonadales</taxon>
        <taxon>Marinobacteraceae</taxon>
        <taxon>Marinobacter</taxon>
    </lineage>
</organism>
<accession>A0ABY1ZJD9</accession>
<evidence type="ECO:0000313" key="1">
    <source>
        <dbReference type="EMBL" id="TBW52921.1"/>
    </source>
</evidence>
<dbReference type="EMBL" id="SJDL01000026">
    <property type="protein sequence ID" value="TBW52921.1"/>
    <property type="molecule type" value="Genomic_DNA"/>
</dbReference>
<comment type="caution">
    <text evidence="1">The sequence shown here is derived from an EMBL/GenBank/DDBJ whole genome shotgun (WGS) entry which is preliminary data.</text>
</comment>
<proteinExistence type="predicted"/>
<name>A0ABY1ZJD9_9GAMM</name>
<keyword evidence="2" id="KW-1185">Reference proteome</keyword>
<dbReference type="Proteomes" id="UP000313645">
    <property type="component" value="Unassembled WGS sequence"/>
</dbReference>
<gene>
    <name evidence="1" type="ORF">EZI54_15615</name>
</gene>
<evidence type="ECO:0000313" key="2">
    <source>
        <dbReference type="Proteomes" id="UP000313645"/>
    </source>
</evidence>